<protein>
    <submittedName>
        <fullName evidence="1">Uncharacterized protein</fullName>
    </submittedName>
</protein>
<dbReference type="AlphaFoldDB" id="A0A0F9LMS3"/>
<evidence type="ECO:0000313" key="1">
    <source>
        <dbReference type="EMBL" id="KKM96314.1"/>
    </source>
</evidence>
<reference evidence="1" key="1">
    <citation type="journal article" date="2015" name="Nature">
        <title>Complex archaea that bridge the gap between prokaryotes and eukaryotes.</title>
        <authorList>
            <person name="Spang A."/>
            <person name="Saw J.H."/>
            <person name="Jorgensen S.L."/>
            <person name="Zaremba-Niedzwiedzka K."/>
            <person name="Martijn J."/>
            <person name="Lind A.E."/>
            <person name="van Eijk R."/>
            <person name="Schleper C."/>
            <person name="Guy L."/>
            <person name="Ettema T.J."/>
        </authorList>
    </citation>
    <scope>NUCLEOTIDE SEQUENCE</scope>
</reference>
<name>A0A0F9LMS3_9ZZZZ</name>
<gene>
    <name evidence="1" type="ORF">LCGC14_1179290</name>
</gene>
<sequence>MNVVQRYPLRVYVEGYAPPGMDMAQFHQSGDMEREVERADLSVHFPSDAGWPLGEVRHMRPVSQGNRVQATGNFRCVEHFLMGKVVAAVPANEVH</sequence>
<accession>A0A0F9LMS3</accession>
<organism evidence="1">
    <name type="scientific">marine sediment metagenome</name>
    <dbReference type="NCBI Taxonomy" id="412755"/>
    <lineage>
        <taxon>unclassified sequences</taxon>
        <taxon>metagenomes</taxon>
        <taxon>ecological metagenomes</taxon>
    </lineage>
</organism>
<comment type="caution">
    <text evidence="1">The sequence shown here is derived from an EMBL/GenBank/DDBJ whole genome shotgun (WGS) entry which is preliminary data.</text>
</comment>
<dbReference type="EMBL" id="LAZR01005897">
    <property type="protein sequence ID" value="KKM96314.1"/>
    <property type="molecule type" value="Genomic_DNA"/>
</dbReference>
<proteinExistence type="predicted"/>